<accession>A0A1T0AV76</accession>
<dbReference type="Pfam" id="PF14718">
    <property type="entry name" value="SLT_L"/>
    <property type="match status" value="1"/>
</dbReference>
<dbReference type="GO" id="GO:0004553">
    <property type="term" value="F:hydrolase activity, hydrolyzing O-glycosyl compounds"/>
    <property type="evidence" value="ECO:0007669"/>
    <property type="project" value="InterPro"/>
</dbReference>
<dbReference type="STRING" id="734.B0187_01580"/>
<dbReference type="InterPro" id="IPR008258">
    <property type="entry name" value="Transglycosylase_SLT_dom_1"/>
</dbReference>
<dbReference type="PANTHER" id="PTHR37423:SF5">
    <property type="entry name" value="SOLUBLE LYTIC MUREIN TRANSGLYCOSYLASE"/>
    <property type="match status" value="1"/>
</dbReference>
<dbReference type="OrthoDB" id="92254at2"/>
<dbReference type="SUPFAM" id="SSF48435">
    <property type="entry name" value="Bacterial muramidases"/>
    <property type="match status" value="1"/>
</dbReference>
<dbReference type="InterPro" id="IPR008939">
    <property type="entry name" value="Lytic_TGlycosylase_superhlx_U"/>
</dbReference>
<evidence type="ECO:0000313" key="7">
    <source>
        <dbReference type="Proteomes" id="UP000190867"/>
    </source>
</evidence>
<dbReference type="GO" id="GO:0016020">
    <property type="term" value="C:membrane"/>
    <property type="evidence" value="ECO:0007669"/>
    <property type="project" value="InterPro"/>
</dbReference>
<dbReference type="Pfam" id="PF01464">
    <property type="entry name" value="SLT"/>
    <property type="match status" value="1"/>
</dbReference>
<feature type="chain" id="PRO_5012391043" evidence="3">
    <location>
        <begin position="19"/>
        <end position="713"/>
    </location>
</feature>
<dbReference type="Gene3D" id="1.10.1240.20">
    <property type="entry name" value="Lytic transglycosylase, superhelical linker domain"/>
    <property type="match status" value="1"/>
</dbReference>
<dbReference type="GO" id="GO:0000270">
    <property type="term" value="P:peptidoglycan metabolic process"/>
    <property type="evidence" value="ECO:0007669"/>
    <property type="project" value="InterPro"/>
</dbReference>
<dbReference type="InterPro" id="IPR000189">
    <property type="entry name" value="Transglyc_AS"/>
</dbReference>
<dbReference type="GO" id="GO:0008933">
    <property type="term" value="F:peptidoglycan lytic transglycosylase activity"/>
    <property type="evidence" value="ECO:0007669"/>
    <property type="project" value="InterPro"/>
</dbReference>
<evidence type="ECO:0000256" key="2">
    <source>
        <dbReference type="ARBA" id="ARBA00022729"/>
    </source>
</evidence>
<comment type="similarity">
    <text evidence="1">Belongs to the transglycosylase Slt family.</text>
</comment>
<reference evidence="6 7" key="1">
    <citation type="submission" date="2017-02" db="EMBL/GenBank/DDBJ databases">
        <title>Draft genome sequence of Haemophilus paracuniculus CCUG 43573 type strain.</title>
        <authorList>
            <person name="Engstrom-Jakobsson H."/>
            <person name="Salva-Serra F."/>
            <person name="Thorell K."/>
            <person name="Gonzales-Siles L."/>
            <person name="Karlsson R."/>
            <person name="Boulund F."/>
            <person name="Engstrand L."/>
            <person name="Kristiansson E."/>
            <person name="Moore E."/>
        </authorList>
    </citation>
    <scope>NUCLEOTIDE SEQUENCE [LARGE SCALE GENOMIC DNA]</scope>
    <source>
        <strain evidence="6 7">CCUG 43573</strain>
    </source>
</reference>
<dbReference type="InterPro" id="IPR023346">
    <property type="entry name" value="Lysozyme-like_dom_sf"/>
</dbReference>
<dbReference type="AlphaFoldDB" id="A0A1T0AV76"/>
<evidence type="ECO:0000259" key="5">
    <source>
        <dbReference type="Pfam" id="PF14718"/>
    </source>
</evidence>
<feature type="signal peptide" evidence="3">
    <location>
        <begin position="1"/>
        <end position="18"/>
    </location>
</feature>
<evidence type="ECO:0000313" key="6">
    <source>
        <dbReference type="EMBL" id="OOS00619.1"/>
    </source>
</evidence>
<dbReference type="CDD" id="cd13401">
    <property type="entry name" value="Slt70-like"/>
    <property type="match status" value="1"/>
</dbReference>
<gene>
    <name evidence="6" type="ORF">B0187_01580</name>
</gene>
<organism evidence="6 7">
    <name type="scientific">Haemophilus paracuniculus</name>
    <dbReference type="NCBI Taxonomy" id="734"/>
    <lineage>
        <taxon>Bacteria</taxon>
        <taxon>Pseudomonadati</taxon>
        <taxon>Pseudomonadota</taxon>
        <taxon>Gammaproteobacteria</taxon>
        <taxon>Pasteurellales</taxon>
        <taxon>Pasteurellaceae</taxon>
        <taxon>Haemophilus</taxon>
    </lineage>
</organism>
<comment type="caution">
    <text evidence="6">The sequence shown here is derived from an EMBL/GenBank/DDBJ whole genome shotgun (WGS) entry which is preliminary data.</text>
</comment>
<dbReference type="Proteomes" id="UP000190867">
    <property type="component" value="Unassembled WGS sequence"/>
</dbReference>
<dbReference type="SUPFAM" id="SSF53955">
    <property type="entry name" value="Lysozyme-like"/>
    <property type="match status" value="1"/>
</dbReference>
<proteinExistence type="inferred from homology"/>
<dbReference type="PANTHER" id="PTHR37423">
    <property type="entry name" value="SOLUBLE LYTIC MUREIN TRANSGLYCOSYLASE-RELATED"/>
    <property type="match status" value="1"/>
</dbReference>
<evidence type="ECO:0000256" key="1">
    <source>
        <dbReference type="ARBA" id="ARBA00007734"/>
    </source>
</evidence>
<keyword evidence="2 3" id="KW-0732">Signal</keyword>
<protein>
    <submittedName>
        <fullName evidence="6">Lytic murein transglycosylase</fullName>
    </submittedName>
</protein>
<name>A0A1T0AV76_9PAST</name>
<dbReference type="InterPro" id="IPR037061">
    <property type="entry name" value="Lytic_TGlycoase_superhlx_L_sf"/>
</dbReference>
<feature type="domain" description="Lytic transglycosylase superhelical linker" evidence="5">
    <location>
        <begin position="475"/>
        <end position="540"/>
    </location>
</feature>
<dbReference type="GO" id="GO:0042597">
    <property type="term" value="C:periplasmic space"/>
    <property type="evidence" value="ECO:0007669"/>
    <property type="project" value="InterPro"/>
</dbReference>
<dbReference type="PROSITE" id="PS00922">
    <property type="entry name" value="TRANSGLYCOSYLASE"/>
    <property type="match status" value="1"/>
</dbReference>
<dbReference type="Gene3D" id="1.25.20.10">
    <property type="entry name" value="Bacterial muramidases"/>
    <property type="match status" value="1"/>
</dbReference>
<dbReference type="Gene3D" id="1.10.530.10">
    <property type="match status" value="1"/>
</dbReference>
<dbReference type="RefSeq" id="WP_078236113.1">
    <property type="nucleotide sequence ID" value="NZ_MUYA01000002.1"/>
</dbReference>
<sequence length="713" mass="81359">MWKKTLLALLVASPLLWANENPPASTATEKTFSQSEVDQLQGKWKSDQEKEAQHLIAQRNLFLEVESLLNGITSQAKISPEMLQLSSKLIDLLGDYPLREEAEWSLLNAKLSKGQASEADIQAFQQRYPNSAYQKTLAQRPFEQLYSQKKYGELLDYAKQVAPQGADNQCRMFSAQYQQLANKLNGSADNAKEKAVQSQTAFLLKDLFGQFEGFWSKTLAVPEICQDIEKAWQADGGKTNEQIQQKAVALFAKNNGKALAELAKGSEVAGWINSLEKLLAEPQNLPKFLEILPLAEQNKTAEQLQTIELNKPVVVQAFPAFVKTLPEQLENPDFAVYQQWADQLQLSPEQVREWKIAFLNRLFDNQNPTFQTWRDNQIAELKADNLTERRLRLAILQQEPLSQWLDLLSNEGKTKLEWRYWAAKSEKNAKKREQQLQALMGERGFYPMLAADSLGKPYQLSEPEFKGLTDEQKQQFAPQLAKITEWKALERHSQAKTAWVNWLKTLSFDEQIALADYAKQQDWYDLAVESTILAKAWDYLSLRLPNAYSQWYDLHLADKPISKSFAMAIARQESAWDAQARSSANALGLMQMLPSTAEKTAKDNSLPFAGENDLFDPFKNIMLGVTHLTELNQKYPSNRALIAAAYNAGAGRVEKWLERSQGKLAMDEFIASIPFYETRGYVQNVIAYDYYYQLLQKVKEPIMFNQAEKVRKY</sequence>
<feature type="domain" description="Transglycosylase SLT" evidence="4">
    <location>
        <begin position="560"/>
        <end position="663"/>
    </location>
</feature>
<evidence type="ECO:0000256" key="3">
    <source>
        <dbReference type="SAM" id="SignalP"/>
    </source>
</evidence>
<dbReference type="EMBL" id="MUYA01000002">
    <property type="protein sequence ID" value="OOS00619.1"/>
    <property type="molecule type" value="Genomic_DNA"/>
</dbReference>
<keyword evidence="7" id="KW-1185">Reference proteome</keyword>
<dbReference type="InterPro" id="IPR012289">
    <property type="entry name" value="Lytic_TGlycosylase_superhlx_L"/>
</dbReference>
<evidence type="ECO:0000259" key="4">
    <source>
        <dbReference type="Pfam" id="PF01464"/>
    </source>
</evidence>